<dbReference type="HOGENOM" id="CLU_2340060_0_0_2"/>
<dbReference type="KEGG" id="hma:pNG5073"/>
<gene>
    <name evidence="1" type="ordered locus">pNG5073</name>
</gene>
<evidence type="ECO:0000313" key="1">
    <source>
        <dbReference type="EMBL" id="AAV44492.1"/>
    </source>
</evidence>
<name>Q5V7M6_HALMA</name>
<dbReference type="EMBL" id="AY596294">
    <property type="protein sequence ID" value="AAV44492.1"/>
    <property type="molecule type" value="Genomic_DNA"/>
</dbReference>
<organism evidence="1 2">
    <name type="scientific">Haloarcula marismortui (strain ATCC 43049 / DSM 3752 / JCM 8966 / VKM B-1809)</name>
    <name type="common">Halobacterium marismortui</name>
    <dbReference type="NCBI Taxonomy" id="272569"/>
    <lineage>
        <taxon>Archaea</taxon>
        <taxon>Methanobacteriati</taxon>
        <taxon>Methanobacteriota</taxon>
        <taxon>Stenosarchaea group</taxon>
        <taxon>Halobacteria</taxon>
        <taxon>Halobacteriales</taxon>
        <taxon>Haloarculaceae</taxon>
        <taxon>Haloarcula</taxon>
    </lineage>
</organism>
<accession>Q5V7M6</accession>
<sequence length="97" mass="10838">MFRQRIVDVVVIAGRFDCGFSTSVSLGEVVEVRVLDANLFDDLTSLIHYCHLCVPFVEALVNHWTASASTVRIRKMKRETVADSYLRSPASQATSFS</sequence>
<keyword evidence="2" id="KW-1185">Reference proteome</keyword>
<dbReference type="AlphaFoldDB" id="Q5V7M6"/>
<proteinExistence type="predicted"/>
<keyword evidence="1" id="KW-0614">Plasmid</keyword>
<reference evidence="1 2" key="1">
    <citation type="journal article" date="2004" name="Genome Res.">
        <title>Genome sequence of Haloarcula marismortui: a halophilic archaeon from the Dead Sea.</title>
        <authorList>
            <person name="Baliga N.S."/>
            <person name="Bonneau R."/>
            <person name="Facciotti M.T."/>
            <person name="Pan M."/>
            <person name="Glusman G."/>
            <person name="Deutsch E.W."/>
            <person name="Shannon P."/>
            <person name="Chiu Y."/>
            <person name="Weng R.S."/>
            <person name="Gan R.R."/>
            <person name="Hung P."/>
            <person name="Date S.V."/>
            <person name="Marcotte E."/>
            <person name="Hood L."/>
            <person name="Ng W.V."/>
        </authorList>
    </citation>
    <scope>NUCLEOTIDE SEQUENCE [LARGE SCALE GENOMIC DNA]</scope>
    <source>
        <strain evidence="2">ATCC 43049 / DSM 3752 / JCM 8966 / VKM B-1809</strain>
        <plasmid evidence="2">Plasmid pNG500</plasmid>
    </source>
</reference>
<evidence type="ECO:0000313" key="2">
    <source>
        <dbReference type="Proteomes" id="UP000001169"/>
    </source>
</evidence>
<protein>
    <submittedName>
        <fullName evidence="1">Uncharacterized protein</fullName>
    </submittedName>
</protein>
<dbReference type="Proteomes" id="UP000001169">
    <property type="component" value="Plasmid pNG500"/>
</dbReference>
<geneLocation type="plasmid" evidence="1 2">
    <name>pNG500</name>
</geneLocation>
<dbReference type="EnsemblBacteria" id="AAV44492">
    <property type="protein sequence ID" value="AAV44492"/>
    <property type="gene ID" value="pNG5073"/>
</dbReference>